<dbReference type="PROSITE" id="PS00086">
    <property type="entry name" value="CYTOCHROME_P450"/>
    <property type="match status" value="1"/>
</dbReference>
<gene>
    <name evidence="8" type="ORF">Vbra_20506</name>
</gene>
<feature type="domain" description="3-beta hydroxysteroid dehydrogenase/isomerase" evidence="7">
    <location>
        <begin position="25"/>
        <end position="241"/>
    </location>
</feature>
<evidence type="ECO:0000256" key="4">
    <source>
        <dbReference type="ARBA" id="ARBA00023004"/>
    </source>
</evidence>
<evidence type="ECO:0000256" key="1">
    <source>
        <dbReference type="ARBA" id="ARBA00010617"/>
    </source>
</evidence>
<feature type="binding site" description="axial binding residue" evidence="5">
    <location>
        <position position="812"/>
    </location>
    <ligand>
        <name>heme</name>
        <dbReference type="ChEBI" id="CHEBI:30413"/>
    </ligand>
    <ligandPart>
        <name>Fe</name>
        <dbReference type="ChEBI" id="CHEBI:18248"/>
    </ligandPart>
</feature>
<dbReference type="PANTHER" id="PTHR24304:SF2">
    <property type="entry name" value="24-HYDROXYCHOLESTEROL 7-ALPHA-HYDROXYLASE"/>
    <property type="match status" value="1"/>
</dbReference>
<keyword evidence="4 5" id="KW-0408">Iron</keyword>
<dbReference type="OrthoDB" id="410486at2759"/>
<dbReference type="STRING" id="1169540.A0A0G4EM83"/>
<dbReference type="VEuPathDB" id="CryptoDB:Vbra_20506"/>
<dbReference type="Pfam" id="PF01073">
    <property type="entry name" value="3Beta_HSD"/>
    <property type="match status" value="1"/>
</dbReference>
<reference evidence="8 9" key="1">
    <citation type="submission" date="2014-11" db="EMBL/GenBank/DDBJ databases">
        <authorList>
            <person name="Zhu J."/>
            <person name="Qi W."/>
            <person name="Song R."/>
        </authorList>
    </citation>
    <scope>NUCLEOTIDE SEQUENCE [LARGE SCALE GENOMIC DNA]</scope>
</reference>
<dbReference type="PRINTS" id="PR00385">
    <property type="entry name" value="P450"/>
</dbReference>
<dbReference type="PANTHER" id="PTHR24304">
    <property type="entry name" value="CYTOCHROME P450 FAMILY 7"/>
    <property type="match status" value="1"/>
</dbReference>
<evidence type="ECO:0000256" key="2">
    <source>
        <dbReference type="ARBA" id="ARBA00022617"/>
    </source>
</evidence>
<evidence type="ECO:0000313" key="8">
    <source>
        <dbReference type="EMBL" id="CEL98090.1"/>
    </source>
</evidence>
<keyword evidence="9" id="KW-1185">Reference proteome</keyword>
<organism evidence="8 9">
    <name type="scientific">Vitrella brassicaformis (strain CCMP3155)</name>
    <dbReference type="NCBI Taxonomy" id="1169540"/>
    <lineage>
        <taxon>Eukaryota</taxon>
        <taxon>Sar</taxon>
        <taxon>Alveolata</taxon>
        <taxon>Colpodellida</taxon>
        <taxon>Vitrellaceae</taxon>
        <taxon>Vitrella</taxon>
    </lineage>
</organism>
<feature type="compositionally biased region" description="Low complexity" evidence="6">
    <location>
        <begin position="623"/>
        <end position="632"/>
    </location>
</feature>
<keyword evidence="2 5" id="KW-0349">Heme</keyword>
<dbReference type="SUPFAM" id="SSF48264">
    <property type="entry name" value="Cytochrome P450"/>
    <property type="match status" value="1"/>
</dbReference>
<dbReference type="CDD" id="cd11042">
    <property type="entry name" value="CYP51-like"/>
    <property type="match status" value="1"/>
</dbReference>
<dbReference type="InterPro" id="IPR002403">
    <property type="entry name" value="Cyt_P450_E_grp-IV"/>
</dbReference>
<comment type="similarity">
    <text evidence="1">Belongs to the cytochrome P450 family.</text>
</comment>
<sequence>MLREWGYRVAVMDLAPNCYEAHTDVSYVHGDLTSAADLDRAMGGIDVVLHVASPNPQKLDRALFQKVNVDGTQAIIAACVRNGVPCLVYTSSASVVFGTTGLEGADESIPYPAYQPDDYSHSKMRAEKMVLDAHSVGGLHTVALRPHGIFGIDDPGCMGGFLEAGRKGKLKTILGNGDNVVDFTCVENVAHGHVLAADALLKDGGASRVGGKAYNLTNAEPIRFWSFAAKICGEMGFDVPRYKIPYWLALVAANVSEALIGEDAHLTVKKVRLAGLPHWYRCDAAQRDFGYAPILSLEDGLKKACAAAREAQAQKGETAKVPPRAPPPSWLRFGGFGVSLLGQVVRLVAAVSLVCRLGGIPLSITLPFGLGAVLAWSSWSLAGVILGTSLAVMAISIVTGADPIPEISPYPIIGVIPDFAKSPLAVLKRASREYRDVFRLNLGGMRITFFTGTDGLDVFFKSRDTQLSQKEVYKLTVPVFGKGVVYDADLDVRLEQFHMLTTGLSERHMKRYVGYMVKECEMYFSRWGDSGEVDIGEAFAELIILTASRCLMGREVREQMFEEVAKLYHALEEGITHIGFIAPWLPIPKHLKRDKARRQLVDLYSRVLRARRAAMAEKDASLSTETQSTTQSQEDKTDDEDLEHDVIEVLLKSRYRDGRALTDDELCGMLIVLLFAGQHTSSVTSLWLSVNLLSNASRVMPSLVKEQESAGPVDFDMISKSLPKLTAAIIESLRMYPPLFFLFRYVKEPLVFKGRVIPTNSTVAMSPAETGRNPDIFDQPDFYQPARWLTNDWDEWRKVSKYVSFGSGGHTCMGRRFALLQIRTIFSLLMRNFVLEQASPVPAVDETAMVAGPKTPFRVKYRKIHTGTAALMGIDGQCGDLMDAWGFDEKSQKVADAMRAF</sequence>
<dbReference type="GO" id="GO:0004497">
    <property type="term" value="F:monooxygenase activity"/>
    <property type="evidence" value="ECO:0007669"/>
    <property type="project" value="InterPro"/>
</dbReference>
<dbReference type="InterPro" id="IPR036396">
    <property type="entry name" value="Cyt_P450_sf"/>
</dbReference>
<dbReference type="InterPro" id="IPR036291">
    <property type="entry name" value="NAD(P)-bd_dom_sf"/>
</dbReference>
<dbReference type="PhylomeDB" id="A0A0G4EM83"/>
<dbReference type="InterPro" id="IPR050529">
    <property type="entry name" value="CYP450_sterol_14alpha_dmase"/>
</dbReference>
<dbReference type="Proteomes" id="UP000041254">
    <property type="component" value="Unassembled WGS sequence"/>
</dbReference>
<dbReference type="Gene3D" id="1.10.630.10">
    <property type="entry name" value="Cytochrome P450"/>
    <property type="match status" value="1"/>
</dbReference>
<dbReference type="GO" id="GO:0006694">
    <property type="term" value="P:steroid biosynthetic process"/>
    <property type="evidence" value="ECO:0007669"/>
    <property type="project" value="InterPro"/>
</dbReference>
<dbReference type="GO" id="GO:0016616">
    <property type="term" value="F:oxidoreductase activity, acting on the CH-OH group of donors, NAD or NADP as acceptor"/>
    <property type="evidence" value="ECO:0007669"/>
    <property type="project" value="InterPro"/>
</dbReference>
<dbReference type="InterPro" id="IPR002225">
    <property type="entry name" value="3Beta_OHSteriod_DH/Estase"/>
</dbReference>
<dbReference type="GO" id="GO:0020037">
    <property type="term" value="F:heme binding"/>
    <property type="evidence" value="ECO:0007669"/>
    <property type="project" value="InterPro"/>
</dbReference>
<evidence type="ECO:0000313" key="9">
    <source>
        <dbReference type="Proteomes" id="UP000041254"/>
    </source>
</evidence>
<comment type="cofactor">
    <cofactor evidence="5">
        <name>heme</name>
        <dbReference type="ChEBI" id="CHEBI:30413"/>
    </cofactor>
</comment>
<name>A0A0G4EM83_VITBC</name>
<evidence type="ECO:0000256" key="5">
    <source>
        <dbReference type="PIRSR" id="PIRSR602403-1"/>
    </source>
</evidence>
<dbReference type="InterPro" id="IPR017972">
    <property type="entry name" value="Cyt_P450_CS"/>
</dbReference>
<feature type="region of interest" description="Disordered" evidence="6">
    <location>
        <begin position="616"/>
        <end position="640"/>
    </location>
</feature>
<dbReference type="PRINTS" id="PR00465">
    <property type="entry name" value="EP450IV"/>
</dbReference>
<dbReference type="Gene3D" id="3.40.50.720">
    <property type="entry name" value="NAD(P)-binding Rossmann-like Domain"/>
    <property type="match status" value="1"/>
</dbReference>
<dbReference type="SUPFAM" id="SSF51735">
    <property type="entry name" value="NAD(P)-binding Rossmann-fold domains"/>
    <property type="match status" value="1"/>
</dbReference>
<dbReference type="InterPro" id="IPR001128">
    <property type="entry name" value="Cyt_P450"/>
</dbReference>
<evidence type="ECO:0000256" key="6">
    <source>
        <dbReference type="SAM" id="MobiDB-lite"/>
    </source>
</evidence>
<protein>
    <recommendedName>
        <fullName evidence="7">3-beta hydroxysteroid dehydrogenase/isomerase domain-containing protein</fullName>
    </recommendedName>
</protein>
<accession>A0A0G4EM83</accession>
<dbReference type="GO" id="GO:0016705">
    <property type="term" value="F:oxidoreductase activity, acting on paired donors, with incorporation or reduction of molecular oxygen"/>
    <property type="evidence" value="ECO:0007669"/>
    <property type="project" value="InterPro"/>
</dbReference>
<dbReference type="InParanoid" id="A0A0G4EM83"/>
<proteinExistence type="inferred from homology"/>
<dbReference type="OMA" id="GHEVRET"/>
<dbReference type="GO" id="GO:0005506">
    <property type="term" value="F:iron ion binding"/>
    <property type="evidence" value="ECO:0007669"/>
    <property type="project" value="InterPro"/>
</dbReference>
<dbReference type="Pfam" id="PF00067">
    <property type="entry name" value="p450"/>
    <property type="match status" value="1"/>
</dbReference>
<dbReference type="AlphaFoldDB" id="A0A0G4EM83"/>
<evidence type="ECO:0000259" key="7">
    <source>
        <dbReference type="Pfam" id="PF01073"/>
    </source>
</evidence>
<evidence type="ECO:0000256" key="3">
    <source>
        <dbReference type="ARBA" id="ARBA00022723"/>
    </source>
</evidence>
<keyword evidence="3 5" id="KW-0479">Metal-binding</keyword>
<dbReference type="EMBL" id="CDMY01000262">
    <property type="protein sequence ID" value="CEL98090.1"/>
    <property type="molecule type" value="Genomic_DNA"/>
</dbReference>